<dbReference type="InParanoid" id="A0A0D0EC60"/>
<organism evidence="1 2">
    <name type="scientific">Paxillus rubicundulus Ve08.2h10</name>
    <dbReference type="NCBI Taxonomy" id="930991"/>
    <lineage>
        <taxon>Eukaryota</taxon>
        <taxon>Fungi</taxon>
        <taxon>Dikarya</taxon>
        <taxon>Basidiomycota</taxon>
        <taxon>Agaricomycotina</taxon>
        <taxon>Agaricomycetes</taxon>
        <taxon>Agaricomycetidae</taxon>
        <taxon>Boletales</taxon>
        <taxon>Paxilineae</taxon>
        <taxon>Paxillaceae</taxon>
        <taxon>Paxillus</taxon>
    </lineage>
</organism>
<dbReference type="PROSITE" id="PS51257">
    <property type="entry name" value="PROKAR_LIPOPROTEIN"/>
    <property type="match status" value="1"/>
</dbReference>
<dbReference type="AlphaFoldDB" id="A0A0D0EC60"/>
<gene>
    <name evidence="1" type="ORF">PAXRUDRAFT_637422</name>
</gene>
<dbReference type="EMBL" id="KN824880">
    <property type="protein sequence ID" value="KIK98805.1"/>
    <property type="molecule type" value="Genomic_DNA"/>
</dbReference>
<protein>
    <submittedName>
        <fullName evidence="1">Uncharacterized protein</fullName>
    </submittedName>
</protein>
<keyword evidence="2" id="KW-1185">Reference proteome</keyword>
<reference evidence="1 2" key="1">
    <citation type="submission" date="2014-04" db="EMBL/GenBank/DDBJ databases">
        <authorList>
            <consortium name="DOE Joint Genome Institute"/>
            <person name="Kuo A."/>
            <person name="Kohler A."/>
            <person name="Jargeat P."/>
            <person name="Nagy L.G."/>
            <person name="Floudas D."/>
            <person name="Copeland A."/>
            <person name="Barry K.W."/>
            <person name="Cichocki N."/>
            <person name="Veneault-Fourrey C."/>
            <person name="LaButti K."/>
            <person name="Lindquist E.A."/>
            <person name="Lipzen A."/>
            <person name="Lundell T."/>
            <person name="Morin E."/>
            <person name="Murat C."/>
            <person name="Sun H."/>
            <person name="Tunlid A."/>
            <person name="Henrissat B."/>
            <person name="Grigoriev I.V."/>
            <person name="Hibbett D.S."/>
            <person name="Martin F."/>
            <person name="Nordberg H.P."/>
            <person name="Cantor M.N."/>
            <person name="Hua S.X."/>
        </authorList>
    </citation>
    <scope>NUCLEOTIDE SEQUENCE [LARGE SCALE GENOMIC DNA]</scope>
    <source>
        <strain evidence="1 2">Ve08.2h10</strain>
    </source>
</reference>
<name>A0A0D0EC60_9AGAM</name>
<evidence type="ECO:0000313" key="1">
    <source>
        <dbReference type="EMBL" id="KIK98805.1"/>
    </source>
</evidence>
<sequence length="56" mass="5945">MLSQKLPPACNQLPFSGFTFSAACRSSGSISNYPSTSRGWDTTSLRHVPLVATVNG</sequence>
<proteinExistence type="predicted"/>
<reference evidence="2" key="2">
    <citation type="submission" date="2015-01" db="EMBL/GenBank/DDBJ databases">
        <title>Evolutionary Origins and Diversification of the Mycorrhizal Mutualists.</title>
        <authorList>
            <consortium name="DOE Joint Genome Institute"/>
            <consortium name="Mycorrhizal Genomics Consortium"/>
            <person name="Kohler A."/>
            <person name="Kuo A."/>
            <person name="Nagy L.G."/>
            <person name="Floudas D."/>
            <person name="Copeland A."/>
            <person name="Barry K.W."/>
            <person name="Cichocki N."/>
            <person name="Veneault-Fourrey C."/>
            <person name="LaButti K."/>
            <person name="Lindquist E.A."/>
            <person name="Lipzen A."/>
            <person name="Lundell T."/>
            <person name="Morin E."/>
            <person name="Murat C."/>
            <person name="Riley R."/>
            <person name="Ohm R."/>
            <person name="Sun H."/>
            <person name="Tunlid A."/>
            <person name="Henrissat B."/>
            <person name="Grigoriev I.V."/>
            <person name="Hibbett D.S."/>
            <person name="Martin F."/>
        </authorList>
    </citation>
    <scope>NUCLEOTIDE SEQUENCE [LARGE SCALE GENOMIC DNA]</scope>
    <source>
        <strain evidence="2">Ve08.2h10</strain>
    </source>
</reference>
<accession>A0A0D0EC60</accession>
<dbReference type="Proteomes" id="UP000054538">
    <property type="component" value="Unassembled WGS sequence"/>
</dbReference>
<dbReference type="HOGENOM" id="CLU_3014856_0_0_1"/>
<evidence type="ECO:0000313" key="2">
    <source>
        <dbReference type="Proteomes" id="UP000054538"/>
    </source>
</evidence>